<evidence type="ECO:0000259" key="17">
    <source>
        <dbReference type="PROSITE" id="PS50157"/>
    </source>
</evidence>
<dbReference type="PROSITE" id="PS50157">
    <property type="entry name" value="ZINC_FINGER_C2H2_2"/>
    <property type="match status" value="1"/>
</dbReference>
<comment type="caution">
    <text evidence="18">The sequence shown here is derived from an EMBL/GenBank/DDBJ whole genome shotgun (WGS) entry which is preliminary data.</text>
</comment>
<reference evidence="18" key="2">
    <citation type="submission" date="2017-10" db="EMBL/GenBank/DDBJ databases">
        <title>Ladona fulva Genome sequencing and assembly.</title>
        <authorList>
            <person name="Murali S."/>
            <person name="Richards S."/>
            <person name="Bandaranaike D."/>
            <person name="Bellair M."/>
            <person name="Blankenburg K."/>
            <person name="Chao H."/>
            <person name="Dinh H."/>
            <person name="Doddapaneni H."/>
            <person name="Dugan-Rocha S."/>
            <person name="Elkadiri S."/>
            <person name="Gnanaolivu R."/>
            <person name="Hernandez B."/>
            <person name="Skinner E."/>
            <person name="Javaid M."/>
            <person name="Lee S."/>
            <person name="Li M."/>
            <person name="Ming W."/>
            <person name="Munidasa M."/>
            <person name="Muniz J."/>
            <person name="Nguyen L."/>
            <person name="Hughes D."/>
            <person name="Osuji N."/>
            <person name="Pu L.-L."/>
            <person name="Puazo M."/>
            <person name="Qu C."/>
            <person name="Quiroz J."/>
            <person name="Raj R."/>
            <person name="Weissenberger G."/>
            <person name="Xin Y."/>
            <person name="Zou X."/>
            <person name="Han Y."/>
            <person name="Worley K."/>
            <person name="Muzny D."/>
            <person name="Gibbs R."/>
        </authorList>
    </citation>
    <scope>NUCLEOTIDE SEQUENCE</scope>
    <source>
        <strain evidence="18">Sampled in the wild</strain>
    </source>
</reference>
<dbReference type="InterPro" id="IPR043145">
    <property type="entry name" value="Znf_ZZ_sf"/>
</dbReference>
<keyword evidence="8" id="KW-0479">Metal-binding</keyword>
<dbReference type="SMART" id="SM00355">
    <property type="entry name" value="ZnF_C2H2"/>
    <property type="match status" value="1"/>
</dbReference>
<evidence type="ECO:0000256" key="4">
    <source>
        <dbReference type="ARBA" id="ARBA00010938"/>
    </source>
</evidence>
<evidence type="ECO:0000256" key="14">
    <source>
        <dbReference type="PROSITE-ProRule" id="PRU00228"/>
    </source>
</evidence>
<evidence type="ECO:0000256" key="8">
    <source>
        <dbReference type="ARBA" id="ARBA00022723"/>
    </source>
</evidence>
<dbReference type="EC" id="2.3.2.27" evidence="5"/>
<dbReference type="GO" id="GO:0008270">
    <property type="term" value="F:zinc ion binding"/>
    <property type="evidence" value="ECO:0007669"/>
    <property type="project" value="UniProtKB-KW"/>
</dbReference>
<evidence type="ECO:0000256" key="3">
    <source>
        <dbReference type="ARBA" id="ARBA00004603"/>
    </source>
</evidence>
<gene>
    <name evidence="18" type="ORF">J437_LFUL013171</name>
</gene>
<feature type="region of interest" description="Disordered" evidence="15">
    <location>
        <begin position="355"/>
        <end position="385"/>
    </location>
</feature>
<dbReference type="PANTHER" id="PTHR12268:SF13">
    <property type="entry name" value="E3 UBIQUITIN-PROTEIN LIGASE KCMF1"/>
    <property type="match status" value="1"/>
</dbReference>
<sequence length="627" mass="65387">MSRHEGVSCDSCLKGNFRGRRYKCLICYDYDLCASCYEAGAATTRHTTEHPMQCILTRSDFDLYYGGESLTVEQPQSFTCPYCGKMGFTETTLQEHVTSEHSETSFEVVCPVCASLPGGDPNHVTEDFAGHLTLEHRSGPRDLISFLISSLYRVCPTQTKYNFCSLAKVVLFQNYIYLCCMLHKIAYSCMMHKATVALLFALTFVHDEPVASRHGVRRIPHPSRGVGGPRTRRANMHFSSSGGLSSLSPSSRENVDPIAELLSQLSGVRRSTVAAAAASSGTQGSAPSLQQLQMQLQLERQQFLTSRAAHQINNPRKTLSLPKAARQPLERLPRRQAQAAAAAAASGITSSAASSGAAEAGGATGVLSPGSGGSSGQPQSQFLLSRGMDPVPTEAERKAAERERADRGLFARELILGTLGVGVEEAERLASLSLNGKQVRGDLPLVNSSSQMLSSKPLSKKDGGVNGAASVVRVSSTGAVQCTQQKVTPAVSSSTRASGSVVGHVSLVTGGITRPPGSMPTAASGSGLPASHHHDVRASTGANLRGMMPSLSVQRVLTGTGTILEVMSSPQQPGTVVTLAVGGGGRGNSGVVSSRGGGMSGGGVGGSGSAAAGPGAGSRGTARRKLM</sequence>
<evidence type="ECO:0000256" key="2">
    <source>
        <dbReference type="ARBA" id="ARBA00004371"/>
    </source>
</evidence>
<dbReference type="AlphaFoldDB" id="A0A8K0P4G6"/>
<evidence type="ECO:0000256" key="12">
    <source>
        <dbReference type="ARBA" id="ARBA00022833"/>
    </source>
</evidence>
<dbReference type="Gene3D" id="3.30.60.90">
    <property type="match status" value="1"/>
</dbReference>
<proteinExistence type="inferred from homology"/>
<dbReference type="InterPro" id="IPR013087">
    <property type="entry name" value="Znf_C2H2_type"/>
</dbReference>
<dbReference type="OrthoDB" id="7873042at2759"/>
<dbReference type="Proteomes" id="UP000792457">
    <property type="component" value="Unassembled WGS sequence"/>
</dbReference>
<dbReference type="GO" id="GO:0010646">
    <property type="term" value="P:regulation of cell communication"/>
    <property type="evidence" value="ECO:0007669"/>
    <property type="project" value="UniProtKB-ARBA"/>
</dbReference>
<keyword evidence="7" id="KW-0808">Transferase</keyword>
<dbReference type="GO" id="GO:0023051">
    <property type="term" value="P:regulation of signaling"/>
    <property type="evidence" value="ECO:0007669"/>
    <property type="project" value="UniProtKB-ARBA"/>
</dbReference>
<feature type="domain" description="ZZ-type" evidence="16">
    <location>
        <begin position="4"/>
        <end position="60"/>
    </location>
</feature>
<keyword evidence="19" id="KW-1185">Reference proteome</keyword>
<evidence type="ECO:0000256" key="15">
    <source>
        <dbReference type="SAM" id="MobiDB-lite"/>
    </source>
</evidence>
<comment type="subcellular location">
    <subcellularLocation>
        <location evidence="3">Late endosome</location>
    </subcellularLocation>
    <subcellularLocation>
        <location evidence="2">Lysosome</location>
    </subcellularLocation>
</comment>
<keyword evidence="12" id="KW-0862">Zinc</keyword>
<keyword evidence="13" id="KW-0458">Lysosome</keyword>
<dbReference type="GO" id="GO:0045202">
    <property type="term" value="C:synapse"/>
    <property type="evidence" value="ECO:0007669"/>
    <property type="project" value="GOC"/>
</dbReference>
<feature type="region of interest" description="Disordered" evidence="15">
    <location>
        <begin position="216"/>
        <end position="252"/>
    </location>
</feature>
<dbReference type="Pfam" id="PF00569">
    <property type="entry name" value="ZZ"/>
    <property type="match status" value="1"/>
</dbReference>
<evidence type="ECO:0000256" key="9">
    <source>
        <dbReference type="ARBA" id="ARBA00022753"/>
    </source>
</evidence>
<dbReference type="InterPro" id="IPR008598">
    <property type="entry name" value="Di19_Zn-bd"/>
</dbReference>
<evidence type="ECO:0000256" key="1">
    <source>
        <dbReference type="ARBA" id="ARBA00000900"/>
    </source>
</evidence>
<feature type="compositionally biased region" description="Low complexity" evidence="15">
    <location>
        <begin position="239"/>
        <end position="251"/>
    </location>
</feature>
<dbReference type="GO" id="GO:0005764">
    <property type="term" value="C:lysosome"/>
    <property type="evidence" value="ECO:0007669"/>
    <property type="project" value="UniProtKB-SubCell"/>
</dbReference>
<keyword evidence="11" id="KW-0833">Ubl conjugation pathway</keyword>
<feature type="domain" description="C2H2-type" evidence="17">
    <location>
        <begin position="78"/>
        <end position="106"/>
    </location>
</feature>
<organism evidence="18 19">
    <name type="scientific">Ladona fulva</name>
    <name type="common">Scarce chaser dragonfly</name>
    <name type="synonym">Libellula fulva</name>
    <dbReference type="NCBI Taxonomy" id="123851"/>
    <lineage>
        <taxon>Eukaryota</taxon>
        <taxon>Metazoa</taxon>
        <taxon>Ecdysozoa</taxon>
        <taxon>Arthropoda</taxon>
        <taxon>Hexapoda</taxon>
        <taxon>Insecta</taxon>
        <taxon>Pterygota</taxon>
        <taxon>Palaeoptera</taxon>
        <taxon>Odonata</taxon>
        <taxon>Epiprocta</taxon>
        <taxon>Anisoptera</taxon>
        <taxon>Libelluloidea</taxon>
        <taxon>Libellulidae</taxon>
        <taxon>Ladona</taxon>
    </lineage>
</organism>
<evidence type="ECO:0000256" key="11">
    <source>
        <dbReference type="ARBA" id="ARBA00022786"/>
    </source>
</evidence>
<evidence type="ECO:0000256" key="13">
    <source>
        <dbReference type="ARBA" id="ARBA00023228"/>
    </source>
</evidence>
<dbReference type="InterPro" id="IPR050774">
    <property type="entry name" value="KCMF1/Dystrophin"/>
</dbReference>
<evidence type="ECO:0000256" key="5">
    <source>
        <dbReference type="ARBA" id="ARBA00012483"/>
    </source>
</evidence>
<dbReference type="CDD" id="cd02338">
    <property type="entry name" value="ZZ_PCMF_like"/>
    <property type="match status" value="1"/>
</dbReference>
<feature type="compositionally biased region" description="Gly residues" evidence="15">
    <location>
        <begin position="595"/>
        <end position="618"/>
    </location>
</feature>
<dbReference type="PANTHER" id="PTHR12268">
    <property type="entry name" value="E3 UBIQUITIN-PROTEIN LIGASE KCMF1"/>
    <property type="match status" value="1"/>
</dbReference>
<dbReference type="Pfam" id="PF05605">
    <property type="entry name" value="zf-Di19"/>
    <property type="match status" value="1"/>
</dbReference>
<dbReference type="GO" id="GO:0005886">
    <property type="term" value="C:plasma membrane"/>
    <property type="evidence" value="ECO:0007669"/>
    <property type="project" value="TreeGrafter"/>
</dbReference>
<evidence type="ECO:0000313" key="19">
    <source>
        <dbReference type="Proteomes" id="UP000792457"/>
    </source>
</evidence>
<dbReference type="InterPro" id="IPR000433">
    <property type="entry name" value="Znf_ZZ"/>
</dbReference>
<dbReference type="PROSITE" id="PS01357">
    <property type="entry name" value="ZF_ZZ_1"/>
    <property type="match status" value="1"/>
</dbReference>
<comment type="similarity">
    <text evidence="4">Belongs to the KCMF1 family.</text>
</comment>
<dbReference type="GO" id="GO:0005770">
    <property type="term" value="C:late endosome"/>
    <property type="evidence" value="ECO:0007669"/>
    <property type="project" value="UniProtKB-SubCell"/>
</dbReference>
<dbReference type="SUPFAM" id="SSF57850">
    <property type="entry name" value="RING/U-box"/>
    <property type="match status" value="1"/>
</dbReference>
<feature type="region of interest" description="Disordered" evidence="15">
    <location>
        <begin position="513"/>
        <end position="535"/>
    </location>
</feature>
<evidence type="ECO:0000256" key="7">
    <source>
        <dbReference type="ARBA" id="ARBA00022679"/>
    </source>
</evidence>
<reference evidence="18" key="1">
    <citation type="submission" date="2013-04" db="EMBL/GenBank/DDBJ databases">
        <authorList>
            <person name="Qu J."/>
            <person name="Murali S.C."/>
            <person name="Bandaranaike D."/>
            <person name="Bellair M."/>
            <person name="Blankenburg K."/>
            <person name="Chao H."/>
            <person name="Dinh H."/>
            <person name="Doddapaneni H."/>
            <person name="Downs B."/>
            <person name="Dugan-Rocha S."/>
            <person name="Elkadiri S."/>
            <person name="Gnanaolivu R.D."/>
            <person name="Hernandez B."/>
            <person name="Javaid M."/>
            <person name="Jayaseelan J.C."/>
            <person name="Lee S."/>
            <person name="Li M."/>
            <person name="Ming W."/>
            <person name="Munidasa M."/>
            <person name="Muniz J."/>
            <person name="Nguyen L."/>
            <person name="Ongeri F."/>
            <person name="Osuji N."/>
            <person name="Pu L.-L."/>
            <person name="Puazo M."/>
            <person name="Qu C."/>
            <person name="Quiroz J."/>
            <person name="Raj R."/>
            <person name="Weissenberger G."/>
            <person name="Xin Y."/>
            <person name="Zou X."/>
            <person name="Han Y."/>
            <person name="Richards S."/>
            <person name="Worley K."/>
            <person name="Muzny D."/>
            <person name="Gibbs R."/>
        </authorList>
    </citation>
    <scope>NUCLEOTIDE SEQUENCE</scope>
    <source>
        <strain evidence="18">Sampled in the wild</strain>
    </source>
</reference>
<dbReference type="PROSITE" id="PS50135">
    <property type="entry name" value="ZF_ZZ_2"/>
    <property type="match status" value="1"/>
</dbReference>
<protein>
    <recommendedName>
        <fullName evidence="6">E3 ubiquitin-protein ligase KCMF1</fullName>
        <ecNumber evidence="5">2.3.2.27</ecNumber>
    </recommendedName>
</protein>
<keyword evidence="9" id="KW-0967">Endosome</keyword>
<keyword evidence="10 14" id="KW-0863">Zinc-finger</keyword>
<evidence type="ECO:0000259" key="16">
    <source>
        <dbReference type="PROSITE" id="PS50135"/>
    </source>
</evidence>
<dbReference type="GO" id="GO:0061630">
    <property type="term" value="F:ubiquitin protein ligase activity"/>
    <property type="evidence" value="ECO:0007669"/>
    <property type="project" value="UniProtKB-EC"/>
</dbReference>
<dbReference type="EMBL" id="KZ308714">
    <property type="protein sequence ID" value="KAG8233391.1"/>
    <property type="molecule type" value="Genomic_DNA"/>
</dbReference>
<dbReference type="SMART" id="SM00291">
    <property type="entry name" value="ZnF_ZZ"/>
    <property type="match status" value="1"/>
</dbReference>
<feature type="region of interest" description="Disordered" evidence="15">
    <location>
        <begin position="584"/>
        <end position="627"/>
    </location>
</feature>
<name>A0A8K0P4G6_LADFU</name>
<evidence type="ECO:0000256" key="6">
    <source>
        <dbReference type="ARBA" id="ARBA00014999"/>
    </source>
</evidence>
<dbReference type="GO" id="GO:0099536">
    <property type="term" value="P:synaptic signaling"/>
    <property type="evidence" value="ECO:0007669"/>
    <property type="project" value="TreeGrafter"/>
</dbReference>
<accession>A0A8K0P4G6</accession>
<evidence type="ECO:0000313" key="18">
    <source>
        <dbReference type="EMBL" id="KAG8233391.1"/>
    </source>
</evidence>
<evidence type="ECO:0000256" key="10">
    <source>
        <dbReference type="ARBA" id="ARBA00022771"/>
    </source>
</evidence>
<comment type="catalytic activity">
    <reaction evidence="1">
        <text>S-ubiquitinyl-[E2 ubiquitin-conjugating enzyme]-L-cysteine + [acceptor protein]-L-lysine = [E2 ubiquitin-conjugating enzyme]-L-cysteine + N(6)-ubiquitinyl-[acceptor protein]-L-lysine.</text>
        <dbReference type="EC" id="2.3.2.27"/>
    </reaction>
</comment>